<dbReference type="EMBL" id="JBJKTR010000010">
    <property type="protein sequence ID" value="KAL3357488.1"/>
    <property type="molecule type" value="Genomic_DNA"/>
</dbReference>
<name>A0ABD2TMG0_9SOLN</name>
<feature type="signal peptide" evidence="1">
    <location>
        <begin position="1"/>
        <end position="16"/>
    </location>
</feature>
<organism evidence="2 3">
    <name type="scientific">Solanum stoloniferum</name>
    <dbReference type="NCBI Taxonomy" id="62892"/>
    <lineage>
        <taxon>Eukaryota</taxon>
        <taxon>Viridiplantae</taxon>
        <taxon>Streptophyta</taxon>
        <taxon>Embryophyta</taxon>
        <taxon>Tracheophyta</taxon>
        <taxon>Spermatophyta</taxon>
        <taxon>Magnoliopsida</taxon>
        <taxon>eudicotyledons</taxon>
        <taxon>Gunneridae</taxon>
        <taxon>Pentapetalae</taxon>
        <taxon>asterids</taxon>
        <taxon>lamiids</taxon>
        <taxon>Solanales</taxon>
        <taxon>Solanaceae</taxon>
        <taxon>Solanoideae</taxon>
        <taxon>Solaneae</taxon>
        <taxon>Solanum</taxon>
    </lineage>
</organism>
<keyword evidence="1" id="KW-0732">Signal</keyword>
<evidence type="ECO:0000256" key="1">
    <source>
        <dbReference type="SAM" id="SignalP"/>
    </source>
</evidence>
<accession>A0ABD2TMG0</accession>
<feature type="chain" id="PRO_5044891450" evidence="1">
    <location>
        <begin position="17"/>
        <end position="138"/>
    </location>
</feature>
<proteinExistence type="predicted"/>
<comment type="caution">
    <text evidence="2">The sequence shown here is derived from an EMBL/GenBank/DDBJ whole genome shotgun (WGS) entry which is preliminary data.</text>
</comment>
<evidence type="ECO:0000313" key="3">
    <source>
        <dbReference type="Proteomes" id="UP001627284"/>
    </source>
</evidence>
<gene>
    <name evidence="2" type="ORF">AABB24_017948</name>
</gene>
<reference evidence="2 3" key="1">
    <citation type="submission" date="2024-05" db="EMBL/GenBank/DDBJ databases">
        <title>De novo assembly of an allotetraploid wild potato.</title>
        <authorList>
            <person name="Hosaka A.J."/>
        </authorList>
    </citation>
    <scope>NUCLEOTIDE SEQUENCE [LARGE SCALE GENOMIC DNA]</scope>
    <source>
        <tissue evidence="2">Young leaves</tissue>
    </source>
</reference>
<dbReference type="AlphaFoldDB" id="A0ABD2TMG0"/>
<evidence type="ECO:0000313" key="2">
    <source>
        <dbReference type="EMBL" id="KAL3357488.1"/>
    </source>
</evidence>
<protein>
    <submittedName>
        <fullName evidence="2">Uncharacterized protein</fullName>
    </submittedName>
</protein>
<dbReference type="Proteomes" id="UP001627284">
    <property type="component" value="Unassembled WGS sequence"/>
</dbReference>
<keyword evidence="3" id="KW-1185">Reference proteome</keyword>
<sequence length="138" mass="16174">MILILFFSSCFHVISSEFIELHYLPLFIPSGPWRPNRIFLESALHYISPLLKMTDEQVLESIITVPKWAECMPNTLMHTVRTLAYKEKCENTAQKCRYRLHTDIPVQNAKMWVKLQQLQVKIKDGIGDEICIPYTLYT</sequence>